<dbReference type="RefSeq" id="WP_097061379.1">
    <property type="nucleotide sequence ID" value="NZ_BMLC01000003.1"/>
</dbReference>
<dbReference type="PANTHER" id="PTHR20982">
    <property type="entry name" value="RIBOSOME RECYCLING FACTOR"/>
    <property type="match status" value="1"/>
</dbReference>
<evidence type="ECO:0000256" key="1">
    <source>
        <dbReference type="ARBA" id="ARBA00005912"/>
    </source>
</evidence>
<comment type="function">
    <text evidence="3">Responsible for the release of ribosomes from messenger RNA at the termination of protein biosynthesis. May increase the efficiency of translation by recycling ribosomes from one round of translation to another.</text>
</comment>
<dbReference type="Gene3D" id="3.30.1360.40">
    <property type="match status" value="1"/>
</dbReference>
<evidence type="ECO:0000256" key="4">
    <source>
        <dbReference type="SAM" id="Coils"/>
    </source>
</evidence>
<dbReference type="SUPFAM" id="SSF55194">
    <property type="entry name" value="Ribosome recycling factor, RRF"/>
    <property type="match status" value="1"/>
</dbReference>
<dbReference type="PANTHER" id="PTHR20982:SF3">
    <property type="entry name" value="MITOCHONDRIAL RIBOSOME RECYCLING FACTOR PSEUDO 1"/>
    <property type="match status" value="1"/>
</dbReference>
<evidence type="ECO:0000256" key="2">
    <source>
        <dbReference type="ARBA" id="ARBA00022917"/>
    </source>
</evidence>
<dbReference type="GO" id="GO:0006415">
    <property type="term" value="P:translational termination"/>
    <property type="evidence" value="ECO:0007669"/>
    <property type="project" value="UniProtKB-UniRule"/>
</dbReference>
<dbReference type="HAMAP" id="MF_00040">
    <property type="entry name" value="RRF"/>
    <property type="match status" value="1"/>
</dbReference>
<dbReference type="OrthoDB" id="9804006at2"/>
<feature type="domain" description="Ribosome recycling factor" evidence="5">
    <location>
        <begin position="21"/>
        <end position="181"/>
    </location>
</feature>
<evidence type="ECO:0000313" key="6">
    <source>
        <dbReference type="EMBL" id="SOE70863.1"/>
    </source>
</evidence>
<gene>
    <name evidence="3" type="primary">frr</name>
    <name evidence="6" type="ORF">SAMN06296378_2338</name>
</gene>
<keyword evidence="3" id="KW-0963">Cytoplasm</keyword>
<dbReference type="Pfam" id="PF01765">
    <property type="entry name" value="RRF"/>
    <property type="match status" value="1"/>
</dbReference>
<dbReference type="InterPro" id="IPR023584">
    <property type="entry name" value="Ribosome_recyc_fac_dom"/>
</dbReference>
<evidence type="ECO:0000256" key="3">
    <source>
        <dbReference type="HAMAP-Rule" id="MF_00040"/>
    </source>
</evidence>
<comment type="subcellular location">
    <subcellularLocation>
        <location evidence="3">Cytoplasm</location>
    </subcellularLocation>
</comment>
<accession>A0A2C8ZXM0</accession>
<feature type="coiled-coil region" evidence="4">
    <location>
        <begin position="119"/>
        <end position="171"/>
    </location>
</feature>
<reference evidence="6 7" key="1">
    <citation type="submission" date="2017-09" db="EMBL/GenBank/DDBJ databases">
        <authorList>
            <person name="Ehlers B."/>
            <person name="Leendertz F.H."/>
        </authorList>
    </citation>
    <scope>NUCLEOTIDE SEQUENCE [LARGE SCALE GENOMIC DNA]</scope>
    <source>
        <strain evidence="6 7">CGMCC 1.05381</strain>
    </source>
</reference>
<dbReference type="AlphaFoldDB" id="A0A2C8ZXM0"/>
<evidence type="ECO:0000313" key="7">
    <source>
        <dbReference type="Proteomes" id="UP000219440"/>
    </source>
</evidence>
<dbReference type="NCBIfam" id="TIGR00496">
    <property type="entry name" value="frr"/>
    <property type="match status" value="1"/>
</dbReference>
<dbReference type="Gene3D" id="1.10.132.20">
    <property type="entry name" value="Ribosome-recycling factor"/>
    <property type="match status" value="1"/>
</dbReference>
<dbReference type="CDD" id="cd00520">
    <property type="entry name" value="RRF"/>
    <property type="match status" value="1"/>
</dbReference>
<protein>
    <recommendedName>
        <fullName evidence="3">Ribosome-recycling factor</fullName>
        <shortName evidence="3">RRF</shortName>
    </recommendedName>
    <alternativeName>
        <fullName evidence="3">Ribosome-releasing factor</fullName>
    </alternativeName>
</protein>
<name>A0A2C8ZXM0_9MICO</name>
<sequence length="183" mass="20355">MISDVLAEAKEKMQKALEAAKDDFGTVRTGRANPALFQRVLVDYYGTPTPLAQLASMVNQEARTLLITPYDKSALKDIERAIVGASNLGASVGNDGNVIRATLPELNEERRREFVKIVRDKAEQARVSLRNIRRKAKDDLDNLKEVGDDEIARAEKELEAATKQHVDAIDDALKRKEAELLEV</sequence>
<dbReference type="InterPro" id="IPR036191">
    <property type="entry name" value="RRF_sf"/>
</dbReference>
<dbReference type="FunFam" id="3.30.1360.40:FF:000001">
    <property type="entry name" value="Ribosome-recycling factor"/>
    <property type="match status" value="1"/>
</dbReference>
<keyword evidence="7" id="KW-1185">Reference proteome</keyword>
<dbReference type="EMBL" id="OCST01000004">
    <property type="protein sequence ID" value="SOE70863.1"/>
    <property type="molecule type" value="Genomic_DNA"/>
</dbReference>
<organism evidence="6 7">
    <name type="scientific">Salinibacterium xinjiangense</name>
    <dbReference type="NCBI Taxonomy" id="386302"/>
    <lineage>
        <taxon>Bacteria</taxon>
        <taxon>Bacillati</taxon>
        <taxon>Actinomycetota</taxon>
        <taxon>Actinomycetes</taxon>
        <taxon>Micrococcales</taxon>
        <taxon>Microbacteriaceae</taxon>
        <taxon>Salinibacterium</taxon>
    </lineage>
</organism>
<dbReference type="InterPro" id="IPR002661">
    <property type="entry name" value="Ribosome_recyc_fac"/>
</dbReference>
<keyword evidence="2 3" id="KW-0648">Protein biosynthesis</keyword>
<dbReference type="GO" id="GO:0043023">
    <property type="term" value="F:ribosomal large subunit binding"/>
    <property type="evidence" value="ECO:0007669"/>
    <property type="project" value="TreeGrafter"/>
</dbReference>
<evidence type="ECO:0000259" key="5">
    <source>
        <dbReference type="Pfam" id="PF01765"/>
    </source>
</evidence>
<proteinExistence type="inferred from homology"/>
<dbReference type="GO" id="GO:0005737">
    <property type="term" value="C:cytoplasm"/>
    <property type="evidence" value="ECO:0007669"/>
    <property type="project" value="UniProtKB-SubCell"/>
</dbReference>
<dbReference type="Proteomes" id="UP000219440">
    <property type="component" value="Unassembled WGS sequence"/>
</dbReference>
<comment type="similarity">
    <text evidence="1 3">Belongs to the RRF family.</text>
</comment>
<keyword evidence="4" id="KW-0175">Coiled coil</keyword>